<gene>
    <name evidence="1" type="ORF">SAMN02745220_04618</name>
</gene>
<reference evidence="1 2" key="1">
    <citation type="submission" date="2016-12" db="EMBL/GenBank/DDBJ databases">
        <authorList>
            <person name="Song W.-J."/>
            <person name="Kurnit D.M."/>
        </authorList>
    </citation>
    <scope>NUCLEOTIDE SEQUENCE [LARGE SCALE GENOMIC DNA]</scope>
    <source>
        <strain evidence="1 2">DSM 18488</strain>
    </source>
</reference>
<dbReference type="EMBL" id="FRFE01000037">
    <property type="protein sequence ID" value="SHO52551.1"/>
    <property type="molecule type" value="Genomic_DNA"/>
</dbReference>
<evidence type="ECO:0000313" key="2">
    <source>
        <dbReference type="Proteomes" id="UP000184603"/>
    </source>
</evidence>
<dbReference type="AlphaFoldDB" id="A0A1M7YJ00"/>
<keyword evidence="2" id="KW-1185">Reference proteome</keyword>
<dbReference type="Proteomes" id="UP000184603">
    <property type="component" value="Unassembled WGS sequence"/>
</dbReference>
<sequence>MALAKTCAFLGQYAMNRHEAMELHIVKELHVFNQYELSLGCFDAHNRKIFILSYQSCACG</sequence>
<organism evidence="1 2">
    <name type="scientific">Desulfopila aestuarii DSM 18488</name>
    <dbReference type="NCBI Taxonomy" id="1121416"/>
    <lineage>
        <taxon>Bacteria</taxon>
        <taxon>Pseudomonadati</taxon>
        <taxon>Thermodesulfobacteriota</taxon>
        <taxon>Desulfobulbia</taxon>
        <taxon>Desulfobulbales</taxon>
        <taxon>Desulfocapsaceae</taxon>
        <taxon>Desulfopila</taxon>
    </lineage>
</organism>
<evidence type="ECO:0000313" key="1">
    <source>
        <dbReference type="EMBL" id="SHO52551.1"/>
    </source>
</evidence>
<protein>
    <submittedName>
        <fullName evidence="1">Uncharacterized protein</fullName>
    </submittedName>
</protein>
<name>A0A1M7YJ00_9BACT</name>
<proteinExistence type="predicted"/>
<accession>A0A1M7YJ00</accession>